<dbReference type="PANTHER" id="PTHR11214:SF235">
    <property type="entry name" value="HEXOSYLTRANSFERASE"/>
    <property type="match status" value="1"/>
</dbReference>
<evidence type="ECO:0000256" key="5">
    <source>
        <dbReference type="ARBA" id="ARBA00022692"/>
    </source>
</evidence>
<dbReference type="GO" id="GO:0016758">
    <property type="term" value="F:hexosyltransferase activity"/>
    <property type="evidence" value="ECO:0007669"/>
    <property type="project" value="InterPro"/>
</dbReference>
<evidence type="ECO:0000313" key="12">
    <source>
        <dbReference type="EMBL" id="KAB0800086.1"/>
    </source>
</evidence>
<feature type="chain" id="PRO_5024453930" description="Hexosyltransferase" evidence="11">
    <location>
        <begin position="25"/>
        <end position="355"/>
    </location>
</feature>
<keyword evidence="5" id="KW-0812">Transmembrane</keyword>
<keyword evidence="7" id="KW-1133">Transmembrane helix</keyword>
<reference evidence="12 13" key="1">
    <citation type="journal article" date="2018" name="Elife">
        <title>Firefly genomes illuminate parallel origins of bioluminescence in beetles.</title>
        <authorList>
            <person name="Fallon T.R."/>
            <person name="Lower S.E."/>
            <person name="Chang C.H."/>
            <person name="Bessho-Uehara M."/>
            <person name="Martin G.J."/>
            <person name="Bewick A.J."/>
            <person name="Behringer M."/>
            <person name="Debat H.J."/>
            <person name="Wong I."/>
            <person name="Day J.C."/>
            <person name="Suvorov A."/>
            <person name="Silva C.J."/>
            <person name="Stanger-Hall K.F."/>
            <person name="Hall D.W."/>
            <person name="Schmitz R.J."/>
            <person name="Nelson D.R."/>
            <person name="Lewis S.M."/>
            <person name="Shigenobu S."/>
            <person name="Bybee S.M."/>
            <person name="Larracuente A.M."/>
            <person name="Oba Y."/>
            <person name="Weng J.K."/>
        </authorList>
    </citation>
    <scope>NUCLEOTIDE SEQUENCE [LARGE SCALE GENOMIC DNA]</scope>
    <source>
        <strain evidence="12">1611_PpyrPB1</strain>
        <tissue evidence="12">Whole body</tissue>
    </source>
</reference>
<evidence type="ECO:0000256" key="2">
    <source>
        <dbReference type="ARBA" id="ARBA00008661"/>
    </source>
</evidence>
<dbReference type="EC" id="2.4.1.-" evidence="10"/>
<evidence type="ECO:0000256" key="10">
    <source>
        <dbReference type="RuleBase" id="RU363063"/>
    </source>
</evidence>
<comment type="caution">
    <text evidence="12">The sequence shown here is derived from an EMBL/GenBank/DDBJ whole genome shotgun (WGS) entry which is preliminary data.</text>
</comment>
<proteinExistence type="inferred from homology"/>
<keyword evidence="13" id="KW-1185">Reference proteome</keyword>
<dbReference type="InterPro" id="IPR002659">
    <property type="entry name" value="Glyco_trans_31"/>
</dbReference>
<dbReference type="Pfam" id="PF01762">
    <property type="entry name" value="Galactosyl_T"/>
    <property type="match status" value="1"/>
</dbReference>
<dbReference type="Proteomes" id="UP000327044">
    <property type="component" value="Unassembled WGS sequence"/>
</dbReference>
<evidence type="ECO:0000256" key="1">
    <source>
        <dbReference type="ARBA" id="ARBA00004323"/>
    </source>
</evidence>
<keyword evidence="4" id="KW-0808">Transferase</keyword>
<keyword evidence="3 10" id="KW-0328">Glycosyltransferase</keyword>
<feature type="signal peptide" evidence="11">
    <location>
        <begin position="1"/>
        <end position="24"/>
    </location>
</feature>
<evidence type="ECO:0000256" key="11">
    <source>
        <dbReference type="SAM" id="SignalP"/>
    </source>
</evidence>
<name>A0A5N4AS08_PHOPY</name>
<keyword evidence="9" id="KW-0472">Membrane</keyword>
<evidence type="ECO:0000256" key="4">
    <source>
        <dbReference type="ARBA" id="ARBA00022679"/>
    </source>
</evidence>
<organism evidence="12 13">
    <name type="scientific">Photinus pyralis</name>
    <name type="common">Common eastern firefly</name>
    <name type="synonym">Lampyris pyralis</name>
    <dbReference type="NCBI Taxonomy" id="7054"/>
    <lineage>
        <taxon>Eukaryota</taxon>
        <taxon>Metazoa</taxon>
        <taxon>Ecdysozoa</taxon>
        <taxon>Arthropoda</taxon>
        <taxon>Hexapoda</taxon>
        <taxon>Insecta</taxon>
        <taxon>Pterygota</taxon>
        <taxon>Neoptera</taxon>
        <taxon>Endopterygota</taxon>
        <taxon>Coleoptera</taxon>
        <taxon>Polyphaga</taxon>
        <taxon>Elateriformia</taxon>
        <taxon>Elateroidea</taxon>
        <taxon>Lampyridae</taxon>
        <taxon>Lampyrinae</taxon>
        <taxon>Photinus</taxon>
    </lineage>
</organism>
<dbReference type="GO" id="GO:0006493">
    <property type="term" value="P:protein O-linked glycosylation"/>
    <property type="evidence" value="ECO:0007669"/>
    <property type="project" value="TreeGrafter"/>
</dbReference>
<evidence type="ECO:0000256" key="6">
    <source>
        <dbReference type="ARBA" id="ARBA00022968"/>
    </source>
</evidence>
<dbReference type="FunCoup" id="A0A5N4AS08">
    <property type="interactions" value="69"/>
</dbReference>
<dbReference type="AlphaFoldDB" id="A0A5N4AS08"/>
<evidence type="ECO:0000313" key="13">
    <source>
        <dbReference type="Proteomes" id="UP000327044"/>
    </source>
</evidence>
<dbReference type="InParanoid" id="A0A5N4AS08"/>
<evidence type="ECO:0000256" key="8">
    <source>
        <dbReference type="ARBA" id="ARBA00023034"/>
    </source>
</evidence>
<dbReference type="OrthoDB" id="2139606at2759"/>
<dbReference type="GO" id="GO:0000139">
    <property type="term" value="C:Golgi membrane"/>
    <property type="evidence" value="ECO:0007669"/>
    <property type="project" value="UniProtKB-SubCell"/>
</dbReference>
<comment type="similarity">
    <text evidence="2 10">Belongs to the glycosyltransferase 31 family.</text>
</comment>
<keyword evidence="6" id="KW-0735">Signal-anchor</keyword>
<keyword evidence="8 10" id="KW-0333">Golgi apparatus</keyword>
<sequence>MSRKFMLISLLIIFLLLFASLKSSRENTNPIRVAPLIVNPDKLFNLDFEYVINNSCDYDGNSSLSVVVLVTSYLGNVEARSAMRRAFPSDVLKKLGVRRVFLLGLAPGDKYTKQEAIYDEERRFGDLLQGNFVEAYRNLTYKHLMGLKWAAASCQRVKYVIKMDDDIVVNVYKLLQLLHTIKLPKKLLAGYLLSGMTPIRESSNKWYIRLDEFKYPSYPTFLSGWFYVTNPNTVQSLVKESTKVPYFWVDDVYITGLLAQKSQVRHYNIGQYFTVHSEFLECCMRDVKKFWYDCDIIVGPNGGDNNLFYKFNDVVSECYYRKCSKRIRSLNETCVGEVKRTLGRGNSIISSYQLG</sequence>
<dbReference type="Gene3D" id="3.90.550.50">
    <property type="match status" value="1"/>
</dbReference>
<evidence type="ECO:0000256" key="9">
    <source>
        <dbReference type="ARBA" id="ARBA00023136"/>
    </source>
</evidence>
<comment type="subcellular location">
    <subcellularLocation>
        <location evidence="1 10">Golgi apparatus membrane</location>
        <topology evidence="1 10">Single-pass type II membrane protein</topology>
    </subcellularLocation>
</comment>
<accession>A0A5N4AS08</accession>
<keyword evidence="11" id="KW-0732">Signal</keyword>
<evidence type="ECO:0000256" key="7">
    <source>
        <dbReference type="ARBA" id="ARBA00022989"/>
    </source>
</evidence>
<dbReference type="EMBL" id="VVIM01000005">
    <property type="protein sequence ID" value="KAB0800086.1"/>
    <property type="molecule type" value="Genomic_DNA"/>
</dbReference>
<dbReference type="FunFam" id="3.90.550.50:FF:000028">
    <property type="entry name" value="Hexosyltransferase"/>
    <property type="match status" value="1"/>
</dbReference>
<protein>
    <recommendedName>
        <fullName evidence="10">Hexosyltransferase</fullName>
        <ecNumber evidence="10">2.4.1.-</ecNumber>
    </recommendedName>
</protein>
<gene>
    <name evidence="12" type="ORF">PPYR_07966</name>
</gene>
<evidence type="ECO:0000256" key="3">
    <source>
        <dbReference type="ARBA" id="ARBA00022676"/>
    </source>
</evidence>
<dbReference type="PANTHER" id="PTHR11214">
    <property type="entry name" value="BETA-1,3-N-ACETYLGLUCOSAMINYLTRANSFERASE"/>
    <property type="match status" value="1"/>
</dbReference>